<evidence type="ECO:0000256" key="1">
    <source>
        <dbReference type="ARBA" id="ARBA00009922"/>
    </source>
</evidence>
<name>A0A6B1FWZ0_9CHLR</name>
<comment type="catalytic activity">
    <reaction evidence="10">
        <text>ATP + H2O = ADP + phosphate + H(+)</text>
        <dbReference type="Rhea" id="RHEA:13065"/>
        <dbReference type="ChEBI" id="CHEBI:15377"/>
        <dbReference type="ChEBI" id="CHEBI:15378"/>
        <dbReference type="ChEBI" id="CHEBI:30616"/>
        <dbReference type="ChEBI" id="CHEBI:43474"/>
        <dbReference type="ChEBI" id="CHEBI:456216"/>
        <dbReference type="EC" id="5.6.2.4"/>
    </reaction>
</comment>
<keyword evidence="4 11" id="KW-0347">Helicase</keyword>
<dbReference type="FunFam" id="1.10.10.160:FF:000001">
    <property type="entry name" value="ATP-dependent DNA helicase"/>
    <property type="match status" value="1"/>
</dbReference>
<dbReference type="EMBL" id="VYDA01000370">
    <property type="protein sequence ID" value="MYH62112.1"/>
    <property type="molecule type" value="Genomic_DNA"/>
</dbReference>
<sequence>MGRAFSWKNGKLHSFFSRAMAVPPDDLRYSQLARNRPDQKRNTKYALRPMSNILEGLNDQQKAAVQTTEGPVLVLAGPGSGKTRVLTCRIAYLIEEKKIDPWHVLAVTFTNKAAKEMGDRVEELIGHRFPPPVEGRRRSLGGLTIGTFHAVCARVLRVEVDAAGFQRNWVIYDTADQLSLVRDTMKELRLDEKRFSPRAVLSQIGSWKNDLLTPELVSADGYIQEICARVYDRYQRELRLNNAMDFDDLLMHAVLLLRKNKEVRRKYQDKWRYVLVDEFQDTNTAQYELASHFVGPPDGKGNLFVVGDEDQSIYRFRGADYRNVLRFRRDYPAASVVLLEQNYRSTQNILDVANAVIAKNANRTPKQLRTDQGRGLKVTVHEAFSEAEEADYVLDEVARLTSQPGMSPGAAAVVYRTNAQSRALEEACVHRNLRYRLVGATRFYERREIKDALAYLRLVHNPAAALALDRIINVPPRGIGTQTLDRLRTWAASGPVSEWQALQTLIADSSGIEDEDWPPVRLPPPPFAARARNALTRFASMLNTWVQLAAEVQYEDVASLLDRILADSGYLDRLRDGSEEGEDRFENINELRAVAANYRPGLDDLEPGQDPLGLFLQEISLVSEQDDYDENEEALTLLTLHTAKGLEFPVVFMVGMEEGLLPHARSIRSEDEEDMAEERRLAYVGVTRAKHRLYLVHA</sequence>
<evidence type="ECO:0000313" key="14">
    <source>
        <dbReference type="EMBL" id="MYH62112.1"/>
    </source>
</evidence>
<dbReference type="InterPro" id="IPR014016">
    <property type="entry name" value="UvrD-like_ATP-bd"/>
</dbReference>
<evidence type="ECO:0000259" key="12">
    <source>
        <dbReference type="PROSITE" id="PS51198"/>
    </source>
</evidence>
<evidence type="ECO:0000256" key="5">
    <source>
        <dbReference type="ARBA" id="ARBA00022840"/>
    </source>
</evidence>
<dbReference type="GO" id="GO:0005524">
    <property type="term" value="F:ATP binding"/>
    <property type="evidence" value="ECO:0007669"/>
    <property type="project" value="UniProtKB-UniRule"/>
</dbReference>
<dbReference type="GO" id="GO:0000725">
    <property type="term" value="P:recombinational repair"/>
    <property type="evidence" value="ECO:0007669"/>
    <property type="project" value="TreeGrafter"/>
</dbReference>
<keyword evidence="7" id="KW-0413">Isomerase</keyword>
<dbReference type="PROSITE" id="PS51198">
    <property type="entry name" value="UVRD_HELICASE_ATP_BIND"/>
    <property type="match status" value="1"/>
</dbReference>
<dbReference type="InterPro" id="IPR000212">
    <property type="entry name" value="DNA_helicase_UvrD/REP"/>
</dbReference>
<dbReference type="GO" id="GO:0005829">
    <property type="term" value="C:cytosol"/>
    <property type="evidence" value="ECO:0007669"/>
    <property type="project" value="TreeGrafter"/>
</dbReference>
<evidence type="ECO:0000256" key="4">
    <source>
        <dbReference type="ARBA" id="ARBA00022806"/>
    </source>
</evidence>
<dbReference type="PANTHER" id="PTHR11070">
    <property type="entry name" value="UVRD / RECB / PCRA DNA HELICASE FAMILY MEMBER"/>
    <property type="match status" value="1"/>
</dbReference>
<dbReference type="CDD" id="cd17932">
    <property type="entry name" value="DEXQc_UvrD"/>
    <property type="match status" value="1"/>
</dbReference>
<evidence type="ECO:0000256" key="7">
    <source>
        <dbReference type="ARBA" id="ARBA00023235"/>
    </source>
</evidence>
<dbReference type="InterPro" id="IPR013986">
    <property type="entry name" value="DExx_box_DNA_helicase_dom_sf"/>
</dbReference>
<dbReference type="AlphaFoldDB" id="A0A6B1FWZ0"/>
<comment type="caution">
    <text evidence="14">The sequence shown here is derived from an EMBL/GenBank/DDBJ whole genome shotgun (WGS) entry which is preliminary data.</text>
</comment>
<evidence type="ECO:0000256" key="3">
    <source>
        <dbReference type="ARBA" id="ARBA00022801"/>
    </source>
</evidence>
<dbReference type="Gene3D" id="3.40.50.300">
    <property type="entry name" value="P-loop containing nucleotide triphosphate hydrolases"/>
    <property type="match status" value="2"/>
</dbReference>
<dbReference type="Gene3D" id="1.10.486.10">
    <property type="entry name" value="PCRA, domain 4"/>
    <property type="match status" value="1"/>
</dbReference>
<dbReference type="Pfam" id="PF13361">
    <property type="entry name" value="UvrD_C"/>
    <property type="match status" value="2"/>
</dbReference>
<feature type="domain" description="UvrD-like helicase C-terminal" evidence="13">
    <location>
        <begin position="347"/>
        <end position="645"/>
    </location>
</feature>
<evidence type="ECO:0000256" key="8">
    <source>
        <dbReference type="ARBA" id="ARBA00034617"/>
    </source>
</evidence>
<dbReference type="GO" id="GO:0033202">
    <property type="term" value="C:DNA helicase complex"/>
    <property type="evidence" value="ECO:0007669"/>
    <property type="project" value="TreeGrafter"/>
</dbReference>
<evidence type="ECO:0000256" key="9">
    <source>
        <dbReference type="ARBA" id="ARBA00034808"/>
    </source>
</evidence>
<comment type="similarity">
    <text evidence="1">Belongs to the helicase family. UvrD subfamily.</text>
</comment>
<evidence type="ECO:0000256" key="10">
    <source>
        <dbReference type="ARBA" id="ARBA00048988"/>
    </source>
</evidence>
<evidence type="ECO:0000259" key="13">
    <source>
        <dbReference type="PROSITE" id="PS51217"/>
    </source>
</evidence>
<dbReference type="PANTHER" id="PTHR11070:SF2">
    <property type="entry name" value="ATP-DEPENDENT DNA HELICASE SRS2"/>
    <property type="match status" value="1"/>
</dbReference>
<accession>A0A6B1FWZ0</accession>
<keyword evidence="6" id="KW-0238">DNA-binding</keyword>
<keyword evidence="3 11" id="KW-0378">Hydrolase</keyword>
<dbReference type="GO" id="GO:0003677">
    <property type="term" value="F:DNA binding"/>
    <property type="evidence" value="ECO:0007669"/>
    <property type="project" value="UniProtKB-KW"/>
</dbReference>
<dbReference type="GO" id="GO:0043138">
    <property type="term" value="F:3'-5' DNA helicase activity"/>
    <property type="evidence" value="ECO:0007669"/>
    <property type="project" value="UniProtKB-EC"/>
</dbReference>
<dbReference type="GO" id="GO:0016787">
    <property type="term" value="F:hydrolase activity"/>
    <property type="evidence" value="ECO:0007669"/>
    <property type="project" value="UniProtKB-UniRule"/>
</dbReference>
<comment type="catalytic activity">
    <reaction evidence="8">
        <text>Couples ATP hydrolysis with the unwinding of duplex DNA by translocating in the 3'-5' direction.</text>
        <dbReference type="EC" id="5.6.2.4"/>
    </reaction>
</comment>
<keyword evidence="5 11" id="KW-0067">ATP-binding</keyword>
<protein>
    <recommendedName>
        <fullName evidence="9">DNA 3'-5' helicase</fullName>
        <ecNumber evidence="9">5.6.2.4</ecNumber>
    </recommendedName>
</protein>
<organism evidence="14">
    <name type="scientific">Caldilineaceae bacterium SB0675_bin_29</name>
    <dbReference type="NCBI Taxonomy" id="2605266"/>
    <lineage>
        <taxon>Bacteria</taxon>
        <taxon>Bacillati</taxon>
        <taxon>Chloroflexota</taxon>
        <taxon>Caldilineae</taxon>
        <taxon>Caldilineales</taxon>
        <taxon>Caldilineaceae</taxon>
    </lineage>
</organism>
<evidence type="ECO:0000256" key="11">
    <source>
        <dbReference type="PROSITE-ProRule" id="PRU00560"/>
    </source>
</evidence>
<dbReference type="Gene3D" id="1.10.10.160">
    <property type="match status" value="1"/>
</dbReference>
<reference evidence="14" key="1">
    <citation type="submission" date="2019-09" db="EMBL/GenBank/DDBJ databases">
        <title>Characterisation of the sponge microbiome using genome-centric metagenomics.</title>
        <authorList>
            <person name="Engelberts J.P."/>
            <person name="Robbins S.J."/>
            <person name="De Goeij J.M."/>
            <person name="Aranda M."/>
            <person name="Bell S.C."/>
            <person name="Webster N.S."/>
        </authorList>
    </citation>
    <scope>NUCLEOTIDE SEQUENCE</scope>
    <source>
        <strain evidence="14">SB0675_bin_29</strain>
    </source>
</reference>
<feature type="binding site" evidence="11">
    <location>
        <begin position="76"/>
        <end position="83"/>
    </location>
    <ligand>
        <name>ATP</name>
        <dbReference type="ChEBI" id="CHEBI:30616"/>
    </ligand>
</feature>
<evidence type="ECO:0000256" key="6">
    <source>
        <dbReference type="ARBA" id="ARBA00023125"/>
    </source>
</evidence>
<feature type="non-terminal residue" evidence="14">
    <location>
        <position position="698"/>
    </location>
</feature>
<dbReference type="CDD" id="cd18807">
    <property type="entry name" value="SF1_C_UvrD"/>
    <property type="match status" value="1"/>
</dbReference>
<dbReference type="InterPro" id="IPR014017">
    <property type="entry name" value="DNA_helicase_UvrD-like_C"/>
</dbReference>
<dbReference type="GO" id="GO:0009314">
    <property type="term" value="P:response to radiation"/>
    <property type="evidence" value="ECO:0007669"/>
    <property type="project" value="UniProtKB-ARBA"/>
</dbReference>
<evidence type="ECO:0000256" key="2">
    <source>
        <dbReference type="ARBA" id="ARBA00022741"/>
    </source>
</evidence>
<dbReference type="InterPro" id="IPR027417">
    <property type="entry name" value="P-loop_NTPase"/>
</dbReference>
<dbReference type="Pfam" id="PF00580">
    <property type="entry name" value="UvrD-helicase"/>
    <property type="match status" value="1"/>
</dbReference>
<feature type="domain" description="UvrD-like helicase ATP-binding" evidence="12">
    <location>
        <begin position="55"/>
        <end position="346"/>
    </location>
</feature>
<gene>
    <name evidence="14" type="ORF">F4148_10230</name>
</gene>
<dbReference type="SUPFAM" id="SSF52540">
    <property type="entry name" value="P-loop containing nucleoside triphosphate hydrolases"/>
    <property type="match status" value="1"/>
</dbReference>
<keyword evidence="2 11" id="KW-0547">Nucleotide-binding</keyword>
<dbReference type="EC" id="5.6.2.4" evidence="9"/>
<dbReference type="PROSITE" id="PS51217">
    <property type="entry name" value="UVRD_HELICASE_CTER"/>
    <property type="match status" value="1"/>
</dbReference>
<proteinExistence type="inferred from homology"/>